<dbReference type="PROSITE" id="PS51679">
    <property type="entry name" value="SAM_MT_C5"/>
    <property type="match status" value="1"/>
</dbReference>
<dbReference type="PANTHER" id="PTHR46098:SF1">
    <property type="entry name" value="TRNA (CYTOSINE(38)-C(5))-METHYLTRANSFERASE"/>
    <property type="match status" value="1"/>
</dbReference>
<dbReference type="AlphaFoldDB" id="A0A1Q9R4E0"/>
<evidence type="ECO:0000256" key="1">
    <source>
        <dbReference type="ARBA" id="ARBA00022603"/>
    </source>
</evidence>
<evidence type="ECO:0000256" key="4">
    <source>
        <dbReference type="ARBA" id="ARBA00022747"/>
    </source>
</evidence>
<dbReference type="PRINTS" id="PR00105">
    <property type="entry name" value="C5METTRFRASE"/>
</dbReference>
<evidence type="ECO:0000313" key="9">
    <source>
        <dbReference type="EMBL" id="OLS62267.1"/>
    </source>
</evidence>
<evidence type="ECO:0000256" key="3">
    <source>
        <dbReference type="ARBA" id="ARBA00022691"/>
    </source>
</evidence>
<dbReference type="InterPro" id="IPR001525">
    <property type="entry name" value="C5_MeTfrase"/>
</dbReference>
<dbReference type="EMBL" id="MKZO01000025">
    <property type="protein sequence ID" value="OLS62267.1"/>
    <property type="molecule type" value="Genomic_DNA"/>
</dbReference>
<evidence type="ECO:0000256" key="8">
    <source>
        <dbReference type="RuleBase" id="RU000417"/>
    </source>
</evidence>
<evidence type="ECO:0000256" key="5">
    <source>
        <dbReference type="ARBA" id="ARBA00047422"/>
    </source>
</evidence>
<dbReference type="GO" id="GO:0003886">
    <property type="term" value="F:DNA (cytosine-5-)-methyltransferase activity"/>
    <property type="evidence" value="ECO:0007669"/>
    <property type="project" value="UniProtKB-EC"/>
</dbReference>
<organism evidence="9 10">
    <name type="scientific">Pseudomonas putida</name>
    <name type="common">Arthrobacter siderocapsulatus</name>
    <dbReference type="NCBI Taxonomy" id="303"/>
    <lineage>
        <taxon>Bacteria</taxon>
        <taxon>Pseudomonadati</taxon>
        <taxon>Pseudomonadota</taxon>
        <taxon>Gammaproteobacteria</taxon>
        <taxon>Pseudomonadales</taxon>
        <taxon>Pseudomonadaceae</taxon>
        <taxon>Pseudomonas</taxon>
    </lineage>
</organism>
<dbReference type="PROSITE" id="PS00094">
    <property type="entry name" value="C5_MTASE_1"/>
    <property type="match status" value="1"/>
</dbReference>
<gene>
    <name evidence="9" type="primary">hhaIM</name>
    <name evidence="9" type="ORF">PSEMO_31780</name>
</gene>
<dbReference type="InterPro" id="IPR029063">
    <property type="entry name" value="SAM-dependent_MTases_sf"/>
</dbReference>
<dbReference type="PANTHER" id="PTHR46098">
    <property type="entry name" value="TRNA (CYTOSINE(38)-C(5))-METHYLTRANSFERASE"/>
    <property type="match status" value="1"/>
</dbReference>
<dbReference type="GO" id="GO:0009307">
    <property type="term" value="P:DNA restriction-modification system"/>
    <property type="evidence" value="ECO:0007669"/>
    <property type="project" value="UniProtKB-KW"/>
</dbReference>
<accession>A0A1Q9R4E0</accession>
<dbReference type="OrthoDB" id="9813719at2"/>
<dbReference type="EC" id="2.1.1.37" evidence="8"/>
<dbReference type="GO" id="GO:0032259">
    <property type="term" value="P:methylation"/>
    <property type="evidence" value="ECO:0007669"/>
    <property type="project" value="UniProtKB-KW"/>
</dbReference>
<dbReference type="Pfam" id="PF00145">
    <property type="entry name" value="DNA_methylase"/>
    <property type="match status" value="2"/>
</dbReference>
<evidence type="ECO:0000256" key="7">
    <source>
        <dbReference type="RuleBase" id="RU000416"/>
    </source>
</evidence>
<dbReference type="NCBIfam" id="TIGR00675">
    <property type="entry name" value="dcm"/>
    <property type="match status" value="1"/>
</dbReference>
<name>A0A1Q9R4E0_PSEPU</name>
<protein>
    <recommendedName>
        <fullName evidence="8">Cytosine-specific methyltransferase</fullName>
        <ecNumber evidence="8">2.1.1.37</ecNumber>
    </recommendedName>
</protein>
<dbReference type="SUPFAM" id="SSF53335">
    <property type="entry name" value="S-adenosyl-L-methionine-dependent methyltransferases"/>
    <property type="match status" value="1"/>
</dbReference>
<dbReference type="InterPro" id="IPR018117">
    <property type="entry name" value="C5_DNA_meth_AS"/>
</dbReference>
<evidence type="ECO:0000256" key="2">
    <source>
        <dbReference type="ARBA" id="ARBA00022679"/>
    </source>
</evidence>
<feature type="active site" evidence="6">
    <location>
        <position position="107"/>
    </location>
</feature>
<keyword evidence="4" id="KW-0680">Restriction system</keyword>
<keyword evidence="1 6" id="KW-0489">Methyltransferase</keyword>
<evidence type="ECO:0000313" key="10">
    <source>
        <dbReference type="Proteomes" id="UP000186736"/>
    </source>
</evidence>
<proteinExistence type="inferred from homology"/>
<keyword evidence="3 6" id="KW-0949">S-adenosyl-L-methionine</keyword>
<dbReference type="Gene3D" id="3.40.50.150">
    <property type="entry name" value="Vaccinia Virus protein VP39"/>
    <property type="match status" value="1"/>
</dbReference>
<comment type="catalytic activity">
    <reaction evidence="5 8">
        <text>a 2'-deoxycytidine in DNA + S-adenosyl-L-methionine = a 5-methyl-2'-deoxycytidine in DNA + S-adenosyl-L-homocysteine + H(+)</text>
        <dbReference type="Rhea" id="RHEA:13681"/>
        <dbReference type="Rhea" id="RHEA-COMP:11369"/>
        <dbReference type="Rhea" id="RHEA-COMP:11370"/>
        <dbReference type="ChEBI" id="CHEBI:15378"/>
        <dbReference type="ChEBI" id="CHEBI:57856"/>
        <dbReference type="ChEBI" id="CHEBI:59789"/>
        <dbReference type="ChEBI" id="CHEBI:85452"/>
        <dbReference type="ChEBI" id="CHEBI:85454"/>
        <dbReference type="EC" id="2.1.1.37"/>
    </reaction>
</comment>
<evidence type="ECO:0000256" key="6">
    <source>
        <dbReference type="PROSITE-ProRule" id="PRU01016"/>
    </source>
</evidence>
<dbReference type="REBASE" id="195085">
    <property type="entry name" value="M.PpuGM4FRORF31780P"/>
</dbReference>
<dbReference type="InterPro" id="IPR050750">
    <property type="entry name" value="C5-MTase"/>
</dbReference>
<dbReference type="Proteomes" id="UP000186736">
    <property type="component" value="Unassembled WGS sequence"/>
</dbReference>
<sequence>MPRSIRVDACGLTGSNDDGNPLLKETREPEPLNQVQSFRFVDLFAGLGGFHLALGRLGGRCVFAAEWKEHLRDIYKINFNLYPSGDITKVSPKTVPDHEVLTAGFPCQPFSKAGEQLGFECTEQGDLFFNVAAILAEKRPQFFILENVPNLLKHDEGRTWEKIKEILGLGDSGLGYHISADKLSPHNFGIPQIRERVYIVGSLDSLEKFSWPEKSASPTSIDTVLDEYPADAKKLSPQVVDCLEVWDDFLKRCPVEVEPPWFPLWSMEWGASYPFEETTPYALKQLNGLDGLKGFKGSHGCKLGNFRTLDERWAALPSHARTENLTFPKWKKDFIRLNRQFYFENKEWIDPWLPSILKFPSSLQKFEWNVKGGARNIWDYVLQFRASGVRVKRRTTAPSLIAMTDTQVPIIGWQQRYMTPRECARLQSLDALKKLPESQTQAFKALGNAVNSFVVESVARALIETKPLVGDFLCHEVGAEEVS</sequence>
<keyword evidence="2 6" id="KW-0808">Transferase</keyword>
<reference evidence="9 10" key="1">
    <citation type="submission" date="2016-10" db="EMBL/GenBank/DDBJ databases">
        <title>Genome Sequence of Pseudomonas putida GM4FR.</title>
        <authorList>
            <person name="Poehlein A."/>
            <person name="Wemheuer F."/>
            <person name="Hollensteiner J."/>
            <person name="Wemheuer B."/>
        </authorList>
    </citation>
    <scope>NUCLEOTIDE SEQUENCE [LARGE SCALE GENOMIC DNA]</scope>
    <source>
        <strain evidence="9 10">GM4FR</strain>
    </source>
</reference>
<comment type="caution">
    <text evidence="9">The sequence shown here is derived from an EMBL/GenBank/DDBJ whole genome shotgun (WGS) entry which is preliminary data.</text>
</comment>
<comment type="similarity">
    <text evidence="6 7">Belongs to the class I-like SAM-binding methyltransferase superfamily. C5-methyltransferase family.</text>
</comment>
<dbReference type="Gene3D" id="3.90.120.10">
    <property type="entry name" value="DNA Methylase, subunit A, domain 2"/>
    <property type="match status" value="1"/>
</dbReference>